<dbReference type="AlphaFoldDB" id="A0A9X3AD95"/>
<dbReference type="Gene3D" id="3.40.50.1390">
    <property type="entry name" value="Resolvase, N-terminal catalytic domain"/>
    <property type="match status" value="1"/>
</dbReference>
<dbReference type="RefSeq" id="WP_259621448.1">
    <property type="nucleotide sequence ID" value="NZ_JANYMP010000002.1"/>
</dbReference>
<evidence type="ECO:0000259" key="1">
    <source>
        <dbReference type="Pfam" id="PF00239"/>
    </source>
</evidence>
<dbReference type="Proteomes" id="UP001141259">
    <property type="component" value="Unassembled WGS sequence"/>
</dbReference>
<keyword evidence="3" id="KW-1185">Reference proteome</keyword>
<dbReference type="InterPro" id="IPR036162">
    <property type="entry name" value="Resolvase-like_N_sf"/>
</dbReference>
<dbReference type="GO" id="GO:0000150">
    <property type="term" value="F:DNA strand exchange activity"/>
    <property type="evidence" value="ECO:0007669"/>
    <property type="project" value="InterPro"/>
</dbReference>
<organism evidence="2 3">
    <name type="scientific">Umezawaea endophytica</name>
    <dbReference type="NCBI Taxonomy" id="1654476"/>
    <lineage>
        <taxon>Bacteria</taxon>
        <taxon>Bacillati</taxon>
        <taxon>Actinomycetota</taxon>
        <taxon>Actinomycetes</taxon>
        <taxon>Pseudonocardiales</taxon>
        <taxon>Pseudonocardiaceae</taxon>
        <taxon>Umezawaea</taxon>
    </lineage>
</organism>
<dbReference type="Pfam" id="PF00239">
    <property type="entry name" value="Resolvase"/>
    <property type="match status" value="1"/>
</dbReference>
<name>A0A9X3AD95_9PSEU</name>
<gene>
    <name evidence="2" type="ORF">NZH93_03575</name>
</gene>
<dbReference type="EMBL" id="JANYMP010000002">
    <property type="protein sequence ID" value="MCS7475922.1"/>
    <property type="molecule type" value="Genomic_DNA"/>
</dbReference>
<proteinExistence type="predicted"/>
<sequence>MAIAESSRNFPREPGPTVYGYVRHDQADEVLIAFQKKEIQQFCRARSIQLQEIFVDRHTGGNDAGRTSFIRLVDALSIGNSLGVVLPDLNHLSPNEVVRLRLLDQIVPTGADVIVIPDDPDFRVDGA</sequence>
<accession>A0A9X3AD95</accession>
<comment type="caution">
    <text evidence="2">The sequence shown here is derived from an EMBL/GenBank/DDBJ whole genome shotgun (WGS) entry which is preliminary data.</text>
</comment>
<reference evidence="2" key="1">
    <citation type="submission" date="2022-08" db="EMBL/GenBank/DDBJ databases">
        <authorList>
            <person name="Tistechok S."/>
            <person name="Samborskyy M."/>
            <person name="Roman I."/>
        </authorList>
    </citation>
    <scope>NUCLEOTIDE SEQUENCE</scope>
    <source>
        <strain evidence="2">DSM 103496</strain>
    </source>
</reference>
<dbReference type="InterPro" id="IPR006119">
    <property type="entry name" value="Resolv_N"/>
</dbReference>
<feature type="domain" description="Resolvase/invertase-type recombinase catalytic" evidence="1">
    <location>
        <begin position="18"/>
        <end position="118"/>
    </location>
</feature>
<protein>
    <submittedName>
        <fullName evidence="2">Recombinase family protein</fullName>
    </submittedName>
</protein>
<evidence type="ECO:0000313" key="2">
    <source>
        <dbReference type="EMBL" id="MCS7475922.1"/>
    </source>
</evidence>
<evidence type="ECO:0000313" key="3">
    <source>
        <dbReference type="Proteomes" id="UP001141259"/>
    </source>
</evidence>
<dbReference type="SUPFAM" id="SSF53041">
    <property type="entry name" value="Resolvase-like"/>
    <property type="match status" value="1"/>
</dbReference>
<dbReference type="GO" id="GO:0003677">
    <property type="term" value="F:DNA binding"/>
    <property type="evidence" value="ECO:0007669"/>
    <property type="project" value="InterPro"/>
</dbReference>